<dbReference type="AlphaFoldDB" id="A0A6A4PBI0"/>
<comment type="caution">
    <text evidence="1">The sequence shown here is derived from an EMBL/GenBank/DDBJ whole genome shotgun (WGS) entry which is preliminary data.</text>
</comment>
<reference evidence="2" key="1">
    <citation type="journal article" date="2020" name="Nat. Commun.">
        <title>Genome sequence of the cluster root forming white lupin.</title>
        <authorList>
            <person name="Hufnagel B."/>
            <person name="Marques A."/>
            <person name="Soriano A."/>
            <person name="Marques L."/>
            <person name="Divol F."/>
            <person name="Doumas P."/>
            <person name="Sallet E."/>
            <person name="Mancinotti D."/>
            <person name="Carrere S."/>
            <person name="Marande W."/>
            <person name="Arribat S."/>
            <person name="Keller J."/>
            <person name="Huneau C."/>
            <person name="Blein T."/>
            <person name="Aime D."/>
            <person name="Laguerre M."/>
            <person name="Taylor J."/>
            <person name="Schubert V."/>
            <person name="Nelson M."/>
            <person name="Geu-Flores F."/>
            <person name="Crespi M."/>
            <person name="Gallardo-Guerrero K."/>
            <person name="Delaux P.-M."/>
            <person name="Salse J."/>
            <person name="Berges H."/>
            <person name="Guyot R."/>
            <person name="Gouzy J."/>
            <person name="Peret B."/>
        </authorList>
    </citation>
    <scope>NUCLEOTIDE SEQUENCE [LARGE SCALE GENOMIC DNA]</scope>
    <source>
        <strain evidence="2">cv. Amiga</strain>
    </source>
</reference>
<evidence type="ECO:0000313" key="2">
    <source>
        <dbReference type="Proteomes" id="UP000447434"/>
    </source>
</evidence>
<accession>A0A6A4PBI0</accession>
<protein>
    <submittedName>
        <fullName evidence="1">Uncharacterized protein</fullName>
    </submittedName>
</protein>
<evidence type="ECO:0000313" key="1">
    <source>
        <dbReference type="EMBL" id="KAE9599311.1"/>
    </source>
</evidence>
<organism evidence="1 2">
    <name type="scientific">Lupinus albus</name>
    <name type="common">White lupine</name>
    <name type="synonym">Lupinus termis</name>
    <dbReference type="NCBI Taxonomy" id="3870"/>
    <lineage>
        <taxon>Eukaryota</taxon>
        <taxon>Viridiplantae</taxon>
        <taxon>Streptophyta</taxon>
        <taxon>Embryophyta</taxon>
        <taxon>Tracheophyta</taxon>
        <taxon>Spermatophyta</taxon>
        <taxon>Magnoliopsida</taxon>
        <taxon>eudicotyledons</taxon>
        <taxon>Gunneridae</taxon>
        <taxon>Pentapetalae</taxon>
        <taxon>rosids</taxon>
        <taxon>fabids</taxon>
        <taxon>Fabales</taxon>
        <taxon>Fabaceae</taxon>
        <taxon>Papilionoideae</taxon>
        <taxon>50 kb inversion clade</taxon>
        <taxon>genistoids sensu lato</taxon>
        <taxon>core genistoids</taxon>
        <taxon>Genisteae</taxon>
        <taxon>Lupinus</taxon>
    </lineage>
</organism>
<name>A0A6A4PBI0_LUPAL</name>
<dbReference type="EMBL" id="WOCE01000015">
    <property type="protein sequence ID" value="KAE9599311.1"/>
    <property type="molecule type" value="Genomic_DNA"/>
</dbReference>
<dbReference type="Proteomes" id="UP000447434">
    <property type="component" value="Chromosome 15"/>
</dbReference>
<sequence>MEPCWLPQPELKFFGALCHHPKNCYTHRIQTSEIPQTQFPHLRKLVLYYSAFFLLSQFTMLQQKTLFLGAVIENERNQGEDLSY</sequence>
<gene>
    <name evidence="1" type="ORF">Lalb_Chr15g0090141</name>
</gene>
<proteinExistence type="predicted"/>
<keyword evidence="2" id="KW-1185">Reference proteome</keyword>